<name>A0A4S8LIH7_DENBC</name>
<organism evidence="2 3">
    <name type="scientific">Dendrothele bispora (strain CBS 962.96)</name>
    <dbReference type="NCBI Taxonomy" id="1314807"/>
    <lineage>
        <taxon>Eukaryota</taxon>
        <taxon>Fungi</taxon>
        <taxon>Dikarya</taxon>
        <taxon>Basidiomycota</taxon>
        <taxon>Agaricomycotina</taxon>
        <taxon>Agaricomycetes</taxon>
        <taxon>Agaricomycetidae</taxon>
        <taxon>Agaricales</taxon>
        <taxon>Agaricales incertae sedis</taxon>
        <taxon>Dendrothele</taxon>
    </lineage>
</organism>
<evidence type="ECO:0000256" key="1">
    <source>
        <dbReference type="SAM" id="MobiDB-lite"/>
    </source>
</evidence>
<sequence length="133" mass="14542">MSTVENKENQQPPSQPSQAETSPKKKRGRPLGSKNKPKSSVAGEKSEVTTTTKIAKNKKLSKTVQSPLTPAPQQPATSGTPHVSQQDPEDGTPARRARYSDEDDNSQTCSRTNALVVWNVPLTRRLLISMYLS</sequence>
<evidence type="ECO:0000313" key="2">
    <source>
        <dbReference type="EMBL" id="THU88388.1"/>
    </source>
</evidence>
<accession>A0A4S8LIH7</accession>
<gene>
    <name evidence="2" type="ORF">K435DRAFT_803564</name>
</gene>
<proteinExistence type="predicted"/>
<dbReference type="AlphaFoldDB" id="A0A4S8LIH7"/>
<dbReference type="EMBL" id="ML179411">
    <property type="protein sequence ID" value="THU88388.1"/>
    <property type="molecule type" value="Genomic_DNA"/>
</dbReference>
<reference evidence="2 3" key="1">
    <citation type="journal article" date="2019" name="Nat. Ecol. Evol.">
        <title>Megaphylogeny resolves global patterns of mushroom evolution.</title>
        <authorList>
            <person name="Varga T."/>
            <person name="Krizsan K."/>
            <person name="Foldi C."/>
            <person name="Dima B."/>
            <person name="Sanchez-Garcia M."/>
            <person name="Sanchez-Ramirez S."/>
            <person name="Szollosi G.J."/>
            <person name="Szarkandi J.G."/>
            <person name="Papp V."/>
            <person name="Albert L."/>
            <person name="Andreopoulos W."/>
            <person name="Angelini C."/>
            <person name="Antonin V."/>
            <person name="Barry K.W."/>
            <person name="Bougher N.L."/>
            <person name="Buchanan P."/>
            <person name="Buyck B."/>
            <person name="Bense V."/>
            <person name="Catcheside P."/>
            <person name="Chovatia M."/>
            <person name="Cooper J."/>
            <person name="Damon W."/>
            <person name="Desjardin D."/>
            <person name="Finy P."/>
            <person name="Geml J."/>
            <person name="Haridas S."/>
            <person name="Hughes K."/>
            <person name="Justo A."/>
            <person name="Karasinski D."/>
            <person name="Kautmanova I."/>
            <person name="Kiss B."/>
            <person name="Kocsube S."/>
            <person name="Kotiranta H."/>
            <person name="LaButti K.M."/>
            <person name="Lechner B.E."/>
            <person name="Liimatainen K."/>
            <person name="Lipzen A."/>
            <person name="Lukacs Z."/>
            <person name="Mihaltcheva S."/>
            <person name="Morgado L.N."/>
            <person name="Niskanen T."/>
            <person name="Noordeloos M.E."/>
            <person name="Ohm R.A."/>
            <person name="Ortiz-Santana B."/>
            <person name="Ovrebo C."/>
            <person name="Racz N."/>
            <person name="Riley R."/>
            <person name="Savchenko A."/>
            <person name="Shiryaev A."/>
            <person name="Soop K."/>
            <person name="Spirin V."/>
            <person name="Szebenyi C."/>
            <person name="Tomsovsky M."/>
            <person name="Tulloss R.E."/>
            <person name="Uehling J."/>
            <person name="Grigoriev I.V."/>
            <person name="Vagvolgyi C."/>
            <person name="Papp T."/>
            <person name="Martin F.M."/>
            <person name="Miettinen O."/>
            <person name="Hibbett D.S."/>
            <person name="Nagy L.G."/>
        </authorList>
    </citation>
    <scope>NUCLEOTIDE SEQUENCE [LARGE SCALE GENOMIC DNA]</scope>
    <source>
        <strain evidence="2 3">CBS 962.96</strain>
    </source>
</reference>
<feature type="compositionally biased region" description="Polar residues" evidence="1">
    <location>
        <begin position="9"/>
        <end position="21"/>
    </location>
</feature>
<evidence type="ECO:0000313" key="3">
    <source>
        <dbReference type="Proteomes" id="UP000297245"/>
    </source>
</evidence>
<protein>
    <submittedName>
        <fullName evidence="2">Uncharacterized protein</fullName>
    </submittedName>
</protein>
<feature type="region of interest" description="Disordered" evidence="1">
    <location>
        <begin position="1"/>
        <end position="110"/>
    </location>
</feature>
<dbReference type="Proteomes" id="UP000297245">
    <property type="component" value="Unassembled WGS sequence"/>
</dbReference>
<feature type="compositionally biased region" description="Polar residues" evidence="1">
    <location>
        <begin position="74"/>
        <end position="86"/>
    </location>
</feature>
<keyword evidence="3" id="KW-1185">Reference proteome</keyword>